<reference evidence="2" key="1">
    <citation type="submission" date="2014-11" db="EMBL/GenBank/DDBJ databases">
        <authorList>
            <person name="Amaro Gonzalez C."/>
        </authorList>
    </citation>
    <scope>NUCLEOTIDE SEQUENCE</scope>
</reference>
<evidence type="ECO:0000256" key="1">
    <source>
        <dbReference type="SAM" id="MobiDB-lite"/>
    </source>
</evidence>
<organism evidence="2">
    <name type="scientific">Anguilla anguilla</name>
    <name type="common">European freshwater eel</name>
    <name type="synonym">Muraena anguilla</name>
    <dbReference type="NCBI Taxonomy" id="7936"/>
    <lineage>
        <taxon>Eukaryota</taxon>
        <taxon>Metazoa</taxon>
        <taxon>Chordata</taxon>
        <taxon>Craniata</taxon>
        <taxon>Vertebrata</taxon>
        <taxon>Euteleostomi</taxon>
        <taxon>Actinopterygii</taxon>
        <taxon>Neopterygii</taxon>
        <taxon>Teleostei</taxon>
        <taxon>Anguilliformes</taxon>
        <taxon>Anguillidae</taxon>
        <taxon>Anguilla</taxon>
    </lineage>
</organism>
<reference evidence="2" key="2">
    <citation type="journal article" date="2015" name="Fish Shellfish Immunol.">
        <title>Early steps in the European eel (Anguilla anguilla)-Vibrio vulnificus interaction in the gills: Role of the RtxA13 toxin.</title>
        <authorList>
            <person name="Callol A."/>
            <person name="Pajuelo D."/>
            <person name="Ebbesson L."/>
            <person name="Teles M."/>
            <person name="MacKenzie S."/>
            <person name="Amaro C."/>
        </authorList>
    </citation>
    <scope>NUCLEOTIDE SEQUENCE</scope>
</reference>
<proteinExistence type="predicted"/>
<dbReference type="AlphaFoldDB" id="A0A0E9TKT4"/>
<accession>A0A0E9TKT4</accession>
<protein>
    <submittedName>
        <fullName evidence="2">Uncharacterized protein</fullName>
    </submittedName>
</protein>
<feature type="region of interest" description="Disordered" evidence="1">
    <location>
        <begin position="1"/>
        <end position="30"/>
    </location>
</feature>
<evidence type="ECO:0000313" key="2">
    <source>
        <dbReference type="EMBL" id="JAH54092.1"/>
    </source>
</evidence>
<feature type="compositionally biased region" description="Polar residues" evidence="1">
    <location>
        <begin position="9"/>
        <end position="30"/>
    </location>
</feature>
<name>A0A0E9TKT4_ANGAN</name>
<dbReference type="EMBL" id="GBXM01054485">
    <property type="protein sequence ID" value="JAH54092.1"/>
    <property type="molecule type" value="Transcribed_RNA"/>
</dbReference>
<sequence>MKARRSKVCNENATAPFTTQSSATPVLSPR</sequence>